<evidence type="ECO:0000259" key="9">
    <source>
        <dbReference type="PROSITE" id="PS50110"/>
    </source>
</evidence>
<evidence type="ECO:0000256" key="7">
    <source>
        <dbReference type="SAM" id="Phobius"/>
    </source>
</evidence>
<dbReference type="InterPro" id="IPR004358">
    <property type="entry name" value="Sig_transdc_His_kin-like_C"/>
</dbReference>
<keyword evidence="4" id="KW-0808">Transferase</keyword>
<dbReference type="EC" id="2.7.13.3" evidence="2"/>
<feature type="transmembrane region" description="Helical" evidence="7">
    <location>
        <begin position="99"/>
        <end position="116"/>
    </location>
</feature>
<evidence type="ECO:0000256" key="5">
    <source>
        <dbReference type="ARBA" id="ARBA00022777"/>
    </source>
</evidence>
<dbReference type="InterPro" id="IPR003594">
    <property type="entry name" value="HATPase_dom"/>
</dbReference>
<dbReference type="InterPro" id="IPR001789">
    <property type="entry name" value="Sig_transdc_resp-reg_receiver"/>
</dbReference>
<evidence type="ECO:0000313" key="10">
    <source>
        <dbReference type="EMBL" id="MDQ9170070.1"/>
    </source>
</evidence>
<dbReference type="SMART" id="SM00448">
    <property type="entry name" value="REC"/>
    <property type="match status" value="1"/>
</dbReference>
<feature type="domain" description="Response regulatory" evidence="9">
    <location>
        <begin position="439"/>
        <end position="554"/>
    </location>
</feature>
<evidence type="ECO:0000256" key="4">
    <source>
        <dbReference type="ARBA" id="ARBA00022679"/>
    </source>
</evidence>
<protein>
    <recommendedName>
        <fullName evidence="2">histidine kinase</fullName>
        <ecNumber evidence="2">2.7.13.3</ecNumber>
    </recommendedName>
</protein>
<dbReference type="Proteomes" id="UP001225596">
    <property type="component" value="Unassembled WGS sequence"/>
</dbReference>
<dbReference type="Gene3D" id="3.30.565.10">
    <property type="entry name" value="Histidine kinase-like ATPase, C-terminal domain"/>
    <property type="match status" value="1"/>
</dbReference>
<feature type="transmembrane region" description="Helical" evidence="7">
    <location>
        <begin position="150"/>
        <end position="169"/>
    </location>
</feature>
<dbReference type="SMART" id="SM00388">
    <property type="entry name" value="HisKA"/>
    <property type="match status" value="1"/>
</dbReference>
<evidence type="ECO:0000313" key="11">
    <source>
        <dbReference type="Proteomes" id="UP001225596"/>
    </source>
</evidence>
<dbReference type="InterPro" id="IPR036097">
    <property type="entry name" value="HisK_dim/P_sf"/>
</dbReference>
<dbReference type="SUPFAM" id="SSF52172">
    <property type="entry name" value="CheY-like"/>
    <property type="match status" value="1"/>
</dbReference>
<feature type="transmembrane region" description="Helical" evidence="7">
    <location>
        <begin position="74"/>
        <end position="93"/>
    </location>
</feature>
<comment type="caution">
    <text evidence="10">The sequence shown here is derived from an EMBL/GenBank/DDBJ whole genome shotgun (WGS) entry which is preliminary data.</text>
</comment>
<dbReference type="RefSeq" id="WP_338435986.1">
    <property type="nucleotide sequence ID" value="NZ_JAUYVH010000002.1"/>
</dbReference>
<reference evidence="10 11" key="1">
    <citation type="submission" date="2023-08" db="EMBL/GenBank/DDBJ databases">
        <title>Oxalobacteraceae gen .nov., isolated from river sludge outside the plant.</title>
        <authorList>
            <person name="Zhao S.Y."/>
        </authorList>
    </citation>
    <scope>NUCLEOTIDE SEQUENCE [LARGE SCALE GENOMIC DNA]</scope>
    <source>
        <strain evidence="10 11">R-40</strain>
    </source>
</reference>
<dbReference type="Pfam" id="PF00512">
    <property type="entry name" value="HisKA"/>
    <property type="match status" value="1"/>
</dbReference>
<dbReference type="Gene3D" id="1.10.287.130">
    <property type="match status" value="1"/>
</dbReference>
<dbReference type="InterPro" id="IPR036890">
    <property type="entry name" value="HATPase_C_sf"/>
</dbReference>
<dbReference type="InterPro" id="IPR011006">
    <property type="entry name" value="CheY-like_superfamily"/>
</dbReference>
<gene>
    <name evidence="10" type="ORF">Q8A64_06545</name>
</gene>
<dbReference type="InterPro" id="IPR003661">
    <property type="entry name" value="HisK_dim/P_dom"/>
</dbReference>
<evidence type="ECO:0000256" key="1">
    <source>
        <dbReference type="ARBA" id="ARBA00000085"/>
    </source>
</evidence>
<dbReference type="SUPFAM" id="SSF55874">
    <property type="entry name" value="ATPase domain of HSP90 chaperone/DNA topoisomerase II/histidine kinase"/>
    <property type="match status" value="1"/>
</dbReference>
<sequence length="566" mass="62206">MLNKDLYSVLLDQARVRTGLGIPVCGLILAASWYMAREGPFDEKRLLQLFAMTLLYLAYNLGSFVIAKKRLFCATHLVVATAVLDPLMLSAWLVLADEAAPLFIGFYVFTILGFGFRVGTQAMWIGQASSVLGFAAAIAVSDFWRSNLTLSASVLVLLVAVPMYATILIKKLLHARELAESESKAKSKLLANVSHELRTPLHGIVASAQLLKNGKRDSETVSHSDTILQLSNDLLREIDDLLDSAKYHASSTEIIEAPFDLQDVARHLHLALSPSAEAKGIRLHIETDSAIVDGVRSDKHCVTRVLMNIAGNAVKFTEEGEVHIKFALLENSPRAYKVRFSVRDTGIGIPLSEQVRVFEPFYRIPAAVQGKYPGTGLGMSIAYDIVTALGSTLCLESEPEKGSFFYFDLLLPIVSEFPVVPKEAIGTSVNPTTVLYEKRILAVEDHPINCMLLKKILEIDRHAVTIVATGKEALKLLGNNDFDLIILDYNLEDMDGMAIMQQYHLMQKHHAPICFLTADATGTTKENLMQKGAADVLHKPLTLEALRRVIADCSNSSDALNSSLCR</sequence>
<dbReference type="PANTHER" id="PTHR43047">
    <property type="entry name" value="TWO-COMPONENT HISTIDINE PROTEIN KINASE"/>
    <property type="match status" value="1"/>
</dbReference>
<accession>A0ABU1BM48</accession>
<organism evidence="10 11">
    <name type="scientific">Keguizhuia sedimenti</name>
    <dbReference type="NCBI Taxonomy" id="3064264"/>
    <lineage>
        <taxon>Bacteria</taxon>
        <taxon>Pseudomonadati</taxon>
        <taxon>Pseudomonadota</taxon>
        <taxon>Betaproteobacteria</taxon>
        <taxon>Burkholderiales</taxon>
        <taxon>Oxalobacteraceae</taxon>
        <taxon>Keguizhuia</taxon>
    </lineage>
</organism>
<comment type="catalytic activity">
    <reaction evidence="1">
        <text>ATP + protein L-histidine = ADP + protein N-phospho-L-histidine.</text>
        <dbReference type="EC" id="2.7.13.3"/>
    </reaction>
</comment>
<keyword evidence="3 6" id="KW-0597">Phosphoprotein</keyword>
<feature type="transmembrane region" description="Helical" evidence="7">
    <location>
        <begin position="48"/>
        <end position="67"/>
    </location>
</feature>
<dbReference type="PRINTS" id="PR00344">
    <property type="entry name" value="BCTRLSENSOR"/>
</dbReference>
<feature type="domain" description="Histidine kinase" evidence="8">
    <location>
        <begin position="192"/>
        <end position="413"/>
    </location>
</feature>
<evidence type="ECO:0000256" key="6">
    <source>
        <dbReference type="PROSITE-ProRule" id="PRU00169"/>
    </source>
</evidence>
<keyword evidence="7" id="KW-1133">Transmembrane helix</keyword>
<evidence type="ECO:0000259" key="8">
    <source>
        <dbReference type="PROSITE" id="PS50109"/>
    </source>
</evidence>
<keyword evidence="5" id="KW-0418">Kinase</keyword>
<dbReference type="Pfam" id="PF02518">
    <property type="entry name" value="HATPase_c"/>
    <property type="match status" value="1"/>
</dbReference>
<dbReference type="CDD" id="cd00082">
    <property type="entry name" value="HisKA"/>
    <property type="match status" value="1"/>
</dbReference>
<dbReference type="CDD" id="cd17546">
    <property type="entry name" value="REC_hyHK_CKI1_RcsC-like"/>
    <property type="match status" value="1"/>
</dbReference>
<dbReference type="PROSITE" id="PS50109">
    <property type="entry name" value="HIS_KIN"/>
    <property type="match status" value="1"/>
</dbReference>
<evidence type="ECO:0000256" key="2">
    <source>
        <dbReference type="ARBA" id="ARBA00012438"/>
    </source>
</evidence>
<proteinExistence type="predicted"/>
<feature type="modified residue" description="4-aspartylphosphate" evidence="6">
    <location>
        <position position="488"/>
    </location>
</feature>
<name>A0ABU1BM48_9BURK</name>
<keyword evidence="11" id="KW-1185">Reference proteome</keyword>
<dbReference type="EMBL" id="JAUYVH010000002">
    <property type="protein sequence ID" value="MDQ9170070.1"/>
    <property type="molecule type" value="Genomic_DNA"/>
</dbReference>
<dbReference type="Pfam" id="PF00072">
    <property type="entry name" value="Response_reg"/>
    <property type="match status" value="1"/>
</dbReference>
<keyword evidence="7" id="KW-0812">Transmembrane</keyword>
<evidence type="ECO:0000256" key="3">
    <source>
        <dbReference type="ARBA" id="ARBA00022553"/>
    </source>
</evidence>
<keyword evidence="7" id="KW-0472">Membrane</keyword>
<dbReference type="PROSITE" id="PS50110">
    <property type="entry name" value="RESPONSE_REGULATORY"/>
    <property type="match status" value="1"/>
</dbReference>
<dbReference type="InterPro" id="IPR005467">
    <property type="entry name" value="His_kinase_dom"/>
</dbReference>
<dbReference type="SMART" id="SM00387">
    <property type="entry name" value="HATPase_c"/>
    <property type="match status" value="1"/>
</dbReference>
<feature type="transmembrane region" description="Helical" evidence="7">
    <location>
        <begin position="20"/>
        <end position="36"/>
    </location>
</feature>
<dbReference type="SUPFAM" id="SSF47384">
    <property type="entry name" value="Homodimeric domain of signal transducing histidine kinase"/>
    <property type="match status" value="1"/>
</dbReference>
<dbReference type="Gene3D" id="3.40.50.2300">
    <property type="match status" value="1"/>
</dbReference>